<evidence type="ECO:0000256" key="5">
    <source>
        <dbReference type="PIRSR" id="PIRSR604574-2"/>
    </source>
</evidence>
<evidence type="ECO:0000256" key="1">
    <source>
        <dbReference type="ARBA" id="ARBA00022723"/>
    </source>
</evidence>
<dbReference type="InterPro" id="IPR005123">
    <property type="entry name" value="Oxoglu/Fe-dep_dioxygenase_dom"/>
</dbReference>
<evidence type="ECO:0000256" key="4">
    <source>
        <dbReference type="ARBA" id="ARBA00023004"/>
    </source>
</evidence>
<feature type="binding site" evidence="5">
    <location>
        <position position="193"/>
    </location>
    <ligand>
        <name>Fe cation</name>
        <dbReference type="ChEBI" id="CHEBI:24875"/>
        <note>catalytic</note>
    </ligand>
</feature>
<evidence type="ECO:0000259" key="6">
    <source>
        <dbReference type="PROSITE" id="PS51471"/>
    </source>
</evidence>
<evidence type="ECO:0000313" key="8">
    <source>
        <dbReference type="EnsemblMetazoa" id="HelroP123161"/>
    </source>
</evidence>
<keyword evidence="4 5" id="KW-0408">Iron</keyword>
<sequence>GLKPVNTWKGYTIANHPGLILLTDVMTSNLQKHLVKRCLNDLVKQPNKTNLDSYTKEEDIDNIFINFSNLLKKLRWITMGYHHNWDTKLYAEENKSEMPQDISELAECIAKVVGFTEFTAEAGIVNVYHKNSSLAGHVDNSEYDFSSPIISLSLGCTCIFLIGGPDKTSEPTALYLRSGDVVVMSGEARLCYHAVPCIITSSYTCLNDKSTTDCHEKCFDSNENNSKINSESYTMDNDFDNDWHLYENFLKESRININTRQV</sequence>
<dbReference type="GO" id="GO:0005634">
    <property type="term" value="C:nucleus"/>
    <property type="evidence" value="ECO:0000318"/>
    <property type="project" value="GO_Central"/>
</dbReference>
<keyword evidence="9" id="KW-1185">Reference proteome</keyword>
<dbReference type="Gene3D" id="2.60.120.590">
    <property type="entry name" value="Alpha-ketoglutarate-dependent dioxygenase AlkB-like"/>
    <property type="match status" value="1"/>
</dbReference>
<keyword evidence="1 5" id="KW-0479">Metal-binding</keyword>
<dbReference type="PANTHER" id="PTHR16557">
    <property type="entry name" value="ALKYLATED DNA REPAIR PROTEIN ALKB-RELATED"/>
    <property type="match status" value="1"/>
</dbReference>
<gene>
    <name evidence="8" type="primary">20195821</name>
    <name evidence="7" type="ORF">HELRODRAFT_123161</name>
</gene>
<dbReference type="HOGENOM" id="CLU_029471_2_1_1"/>
<name>T1EGX1_HELRO</name>
<dbReference type="GO" id="GO:0008198">
    <property type="term" value="F:ferrous iron binding"/>
    <property type="evidence" value="ECO:0000318"/>
    <property type="project" value="GO_Central"/>
</dbReference>
<evidence type="ECO:0000313" key="9">
    <source>
        <dbReference type="Proteomes" id="UP000015101"/>
    </source>
</evidence>
<dbReference type="GO" id="GO:0035513">
    <property type="term" value="P:oxidative RNA demethylation"/>
    <property type="evidence" value="ECO:0000318"/>
    <property type="project" value="GO_Central"/>
</dbReference>
<evidence type="ECO:0000256" key="2">
    <source>
        <dbReference type="ARBA" id="ARBA00022964"/>
    </source>
</evidence>
<feature type="binding site" evidence="5">
    <location>
        <position position="139"/>
    </location>
    <ligand>
        <name>Fe cation</name>
        <dbReference type="ChEBI" id="CHEBI:24875"/>
        <note>catalytic</note>
    </ligand>
</feature>
<dbReference type="GO" id="GO:0035516">
    <property type="term" value="F:broad specificity oxidative DNA demethylase activity"/>
    <property type="evidence" value="ECO:0000318"/>
    <property type="project" value="GO_Central"/>
</dbReference>
<dbReference type="InterPro" id="IPR027450">
    <property type="entry name" value="AlkB-like"/>
</dbReference>
<dbReference type="InterPro" id="IPR004574">
    <property type="entry name" value="Alkb"/>
</dbReference>
<dbReference type="RefSeq" id="XP_009014167.1">
    <property type="nucleotide sequence ID" value="XM_009015919.1"/>
</dbReference>
<reference evidence="8" key="3">
    <citation type="submission" date="2015-06" db="UniProtKB">
        <authorList>
            <consortium name="EnsemblMetazoa"/>
        </authorList>
    </citation>
    <scope>IDENTIFICATION</scope>
</reference>
<keyword evidence="2" id="KW-0223">Dioxygenase</keyword>
<feature type="domain" description="Fe2OG dioxygenase" evidence="6">
    <location>
        <begin position="119"/>
        <end position="262"/>
    </location>
</feature>
<evidence type="ECO:0000313" key="7">
    <source>
        <dbReference type="EMBL" id="ESO07556.1"/>
    </source>
</evidence>
<protein>
    <recommendedName>
        <fullName evidence="6">Fe2OG dioxygenase domain-containing protein</fullName>
    </recommendedName>
</protein>
<dbReference type="KEGG" id="hro:HELRODRAFT_123161"/>
<accession>T1EGX1</accession>
<dbReference type="AlphaFoldDB" id="T1EGX1"/>
<dbReference type="PANTHER" id="PTHR16557:SF2">
    <property type="entry name" value="NUCLEIC ACID DIOXYGENASE ALKBH1"/>
    <property type="match status" value="1"/>
</dbReference>
<dbReference type="EnsemblMetazoa" id="HelroT123161">
    <property type="protein sequence ID" value="HelroP123161"/>
    <property type="gene ID" value="HelroG123161"/>
</dbReference>
<dbReference type="GO" id="GO:0035515">
    <property type="term" value="F:oxidative RNA demethylase activity"/>
    <property type="evidence" value="ECO:0000318"/>
    <property type="project" value="GO_Central"/>
</dbReference>
<organism evidence="8 9">
    <name type="scientific">Helobdella robusta</name>
    <name type="common">Californian leech</name>
    <dbReference type="NCBI Taxonomy" id="6412"/>
    <lineage>
        <taxon>Eukaryota</taxon>
        <taxon>Metazoa</taxon>
        <taxon>Spiralia</taxon>
        <taxon>Lophotrochozoa</taxon>
        <taxon>Annelida</taxon>
        <taxon>Clitellata</taxon>
        <taxon>Hirudinea</taxon>
        <taxon>Rhynchobdellida</taxon>
        <taxon>Glossiphoniidae</taxon>
        <taxon>Helobdella</taxon>
    </lineage>
</organism>
<dbReference type="InParanoid" id="T1EGX1"/>
<dbReference type="EMBL" id="AMQM01003473">
    <property type="status" value="NOT_ANNOTATED_CDS"/>
    <property type="molecule type" value="Genomic_DNA"/>
</dbReference>
<comment type="cofactor">
    <cofactor evidence="5">
        <name>Fe(2+)</name>
        <dbReference type="ChEBI" id="CHEBI:29033"/>
    </cofactor>
    <text evidence="5">Binds 1 Fe(2+) ion per subunit.</text>
</comment>
<dbReference type="Proteomes" id="UP000015101">
    <property type="component" value="Unassembled WGS sequence"/>
</dbReference>
<dbReference type="PROSITE" id="PS51471">
    <property type="entry name" value="FE2OG_OXY"/>
    <property type="match status" value="1"/>
</dbReference>
<feature type="binding site" evidence="5">
    <location>
        <position position="137"/>
    </location>
    <ligand>
        <name>Fe cation</name>
        <dbReference type="ChEBI" id="CHEBI:24875"/>
        <note>catalytic</note>
    </ligand>
</feature>
<dbReference type="InterPro" id="IPR037151">
    <property type="entry name" value="AlkB-like_sf"/>
</dbReference>
<dbReference type="Pfam" id="PF13532">
    <property type="entry name" value="2OG-FeII_Oxy_2"/>
    <property type="match status" value="1"/>
</dbReference>
<dbReference type="EMBL" id="KB096183">
    <property type="protein sequence ID" value="ESO07556.1"/>
    <property type="molecule type" value="Genomic_DNA"/>
</dbReference>
<dbReference type="OMA" id="YKRRDPP"/>
<dbReference type="FunCoup" id="T1EGX1">
    <property type="interactions" value="2098"/>
</dbReference>
<dbReference type="GO" id="GO:0005737">
    <property type="term" value="C:cytoplasm"/>
    <property type="evidence" value="ECO:0000318"/>
    <property type="project" value="GO_Central"/>
</dbReference>
<dbReference type="eggNOG" id="KOG2731">
    <property type="taxonomic scope" value="Eukaryota"/>
</dbReference>
<keyword evidence="3" id="KW-0560">Oxidoreductase</keyword>
<evidence type="ECO:0000256" key="3">
    <source>
        <dbReference type="ARBA" id="ARBA00023002"/>
    </source>
</evidence>
<proteinExistence type="predicted"/>
<reference evidence="9" key="1">
    <citation type="submission" date="2012-12" db="EMBL/GenBank/DDBJ databases">
        <authorList>
            <person name="Hellsten U."/>
            <person name="Grimwood J."/>
            <person name="Chapman J.A."/>
            <person name="Shapiro H."/>
            <person name="Aerts A."/>
            <person name="Otillar R.P."/>
            <person name="Terry A.Y."/>
            <person name="Boore J.L."/>
            <person name="Simakov O."/>
            <person name="Marletaz F."/>
            <person name="Cho S.-J."/>
            <person name="Edsinger-Gonzales E."/>
            <person name="Havlak P."/>
            <person name="Kuo D.-H."/>
            <person name="Larsson T."/>
            <person name="Lv J."/>
            <person name="Arendt D."/>
            <person name="Savage R."/>
            <person name="Osoegawa K."/>
            <person name="de Jong P."/>
            <person name="Lindberg D.R."/>
            <person name="Seaver E.C."/>
            <person name="Weisblat D.A."/>
            <person name="Putnam N.H."/>
            <person name="Grigoriev I.V."/>
            <person name="Rokhsar D.S."/>
        </authorList>
    </citation>
    <scope>NUCLEOTIDE SEQUENCE</scope>
</reference>
<reference evidence="7 9" key="2">
    <citation type="journal article" date="2013" name="Nature">
        <title>Insights into bilaterian evolution from three spiralian genomes.</title>
        <authorList>
            <person name="Simakov O."/>
            <person name="Marletaz F."/>
            <person name="Cho S.J."/>
            <person name="Edsinger-Gonzales E."/>
            <person name="Havlak P."/>
            <person name="Hellsten U."/>
            <person name="Kuo D.H."/>
            <person name="Larsson T."/>
            <person name="Lv J."/>
            <person name="Arendt D."/>
            <person name="Savage R."/>
            <person name="Osoegawa K."/>
            <person name="de Jong P."/>
            <person name="Grimwood J."/>
            <person name="Chapman J.A."/>
            <person name="Shapiro H."/>
            <person name="Aerts A."/>
            <person name="Otillar R.P."/>
            <person name="Terry A.Y."/>
            <person name="Boore J.L."/>
            <person name="Grigoriev I.V."/>
            <person name="Lindberg D.R."/>
            <person name="Seaver E.C."/>
            <person name="Weisblat D.A."/>
            <person name="Putnam N.H."/>
            <person name="Rokhsar D.S."/>
        </authorList>
    </citation>
    <scope>NUCLEOTIDE SEQUENCE</scope>
</reference>
<dbReference type="OrthoDB" id="6614653at2759"/>
<dbReference type="GeneID" id="20195821"/>
<dbReference type="STRING" id="6412.T1EGX1"/>
<dbReference type="SUPFAM" id="SSF51197">
    <property type="entry name" value="Clavaminate synthase-like"/>
    <property type="match status" value="1"/>
</dbReference>
<dbReference type="CTD" id="20195821"/>